<feature type="compositionally biased region" description="Polar residues" evidence="1">
    <location>
        <begin position="195"/>
        <end position="206"/>
    </location>
</feature>
<proteinExistence type="predicted"/>
<feature type="region of interest" description="Disordered" evidence="1">
    <location>
        <begin position="181"/>
        <end position="206"/>
    </location>
</feature>
<keyword evidence="4" id="KW-1185">Reference proteome</keyword>
<feature type="domain" description="RGS" evidence="2">
    <location>
        <begin position="71"/>
        <end position="177"/>
    </location>
</feature>
<sequence>MCKGLATLPATCLKSAKDIKHKISFLLQKPEPQAADQKQTKEKSTTAAAKRVYNTAEVEKWKESFSQVLNMGRSVFTSFLKSEFSEENMDFWTACEDYKKTAPSKLANRAKQIYQKYIGADAPNEVNLDAATRENTRQNVENACPSCFDEAQKMIYTLMEKDSYRRFLKSKLIQDLCQQQSNTAQEKKEKRSCDTADSSQVLAGGA</sequence>
<feature type="compositionally biased region" description="Basic and acidic residues" evidence="1">
    <location>
        <begin position="185"/>
        <end position="194"/>
    </location>
</feature>
<dbReference type="PANTHER" id="PTHR10845">
    <property type="entry name" value="REGULATOR OF G PROTEIN SIGNALING"/>
    <property type="match status" value="1"/>
</dbReference>
<dbReference type="SUPFAM" id="SSF48097">
    <property type="entry name" value="Regulator of G-protein signaling, RGS"/>
    <property type="match status" value="1"/>
</dbReference>
<dbReference type="OMA" id="LIQDLCQ"/>
<dbReference type="PRINTS" id="PR01301">
    <property type="entry name" value="RGSPROTEIN"/>
</dbReference>
<dbReference type="InterPro" id="IPR044926">
    <property type="entry name" value="RGS_subdomain_2"/>
</dbReference>
<reference evidence="3" key="2">
    <citation type="submission" date="2025-09" db="UniProtKB">
        <authorList>
            <consortium name="Ensembl"/>
        </authorList>
    </citation>
    <scope>IDENTIFICATION</scope>
</reference>
<dbReference type="PANTHER" id="PTHR10845:SF184">
    <property type="entry name" value="REGULATOR OF G-PROTEIN SIGNALING 4"/>
    <property type="match status" value="1"/>
</dbReference>
<evidence type="ECO:0000259" key="2">
    <source>
        <dbReference type="PROSITE" id="PS50132"/>
    </source>
</evidence>
<dbReference type="FunFam" id="1.10.167.10:FF:000001">
    <property type="entry name" value="Putative regulator of g-protein signaling 12"/>
    <property type="match status" value="1"/>
</dbReference>
<dbReference type="PROSITE" id="PS50132">
    <property type="entry name" value="RGS"/>
    <property type="match status" value="1"/>
</dbReference>
<organism evidence="3 4">
    <name type="scientific">Amphilophus citrinellus</name>
    <name type="common">Midas cichlid</name>
    <name type="synonym">Cichlasoma citrinellum</name>
    <dbReference type="NCBI Taxonomy" id="61819"/>
    <lineage>
        <taxon>Eukaryota</taxon>
        <taxon>Metazoa</taxon>
        <taxon>Chordata</taxon>
        <taxon>Craniata</taxon>
        <taxon>Vertebrata</taxon>
        <taxon>Euteleostomi</taxon>
        <taxon>Actinopterygii</taxon>
        <taxon>Neopterygii</taxon>
        <taxon>Teleostei</taxon>
        <taxon>Neoteleostei</taxon>
        <taxon>Acanthomorphata</taxon>
        <taxon>Ovalentaria</taxon>
        <taxon>Cichlomorphae</taxon>
        <taxon>Cichliformes</taxon>
        <taxon>Cichlidae</taxon>
        <taxon>New World cichlids</taxon>
        <taxon>Cichlasomatinae</taxon>
        <taxon>Heroini</taxon>
        <taxon>Amphilophus</taxon>
    </lineage>
</organism>
<dbReference type="Ensembl" id="ENSACIT00000013663.1">
    <property type="protein sequence ID" value="ENSACIP00000013297.1"/>
    <property type="gene ID" value="ENSACIG00000010311.1"/>
</dbReference>
<dbReference type="InterPro" id="IPR036305">
    <property type="entry name" value="RGS_sf"/>
</dbReference>
<dbReference type="GeneTree" id="ENSGT00940000159036"/>
<dbReference type="InterPro" id="IPR016137">
    <property type="entry name" value="RGS"/>
</dbReference>
<protein>
    <submittedName>
        <fullName evidence="3">Regulator of G protein signaling 4</fullName>
    </submittedName>
</protein>
<name>A0A3Q0RSE6_AMPCI</name>
<evidence type="ECO:0000313" key="3">
    <source>
        <dbReference type="Ensembl" id="ENSACIP00000013297.1"/>
    </source>
</evidence>
<dbReference type="AlphaFoldDB" id="A0A3Q0RSE6"/>
<dbReference type="Pfam" id="PF00615">
    <property type="entry name" value="RGS"/>
    <property type="match status" value="1"/>
</dbReference>
<evidence type="ECO:0000313" key="4">
    <source>
        <dbReference type="Proteomes" id="UP000261340"/>
    </source>
</evidence>
<accession>A0A3Q0RSE6</accession>
<dbReference type="Gene3D" id="1.10.167.10">
    <property type="entry name" value="Regulator of G-protein Signalling 4, domain 2"/>
    <property type="match status" value="1"/>
</dbReference>
<dbReference type="Proteomes" id="UP000261340">
    <property type="component" value="Unplaced"/>
</dbReference>
<evidence type="ECO:0000256" key="1">
    <source>
        <dbReference type="SAM" id="MobiDB-lite"/>
    </source>
</evidence>
<reference evidence="3" key="1">
    <citation type="submission" date="2025-08" db="UniProtKB">
        <authorList>
            <consortium name="Ensembl"/>
        </authorList>
    </citation>
    <scope>IDENTIFICATION</scope>
</reference>
<dbReference type="SMART" id="SM00315">
    <property type="entry name" value="RGS"/>
    <property type="match status" value="1"/>
</dbReference>